<dbReference type="Proteomes" id="UP001057402">
    <property type="component" value="Chromosome 11"/>
</dbReference>
<reference evidence="2" key="1">
    <citation type="journal article" date="2023" name="Front. Plant Sci.">
        <title>Chromosomal-level genome assembly of Melastoma candidum provides insights into trichome evolution.</title>
        <authorList>
            <person name="Zhong Y."/>
            <person name="Wu W."/>
            <person name="Sun C."/>
            <person name="Zou P."/>
            <person name="Liu Y."/>
            <person name="Dai S."/>
            <person name="Zhou R."/>
        </authorList>
    </citation>
    <scope>NUCLEOTIDE SEQUENCE [LARGE SCALE GENOMIC DNA]</scope>
</reference>
<accession>A0ACB9LN97</accession>
<proteinExistence type="predicted"/>
<evidence type="ECO:0000313" key="1">
    <source>
        <dbReference type="EMBL" id="KAI4312718.1"/>
    </source>
</evidence>
<gene>
    <name evidence="1" type="ORF">MLD38_037517</name>
</gene>
<keyword evidence="2" id="KW-1185">Reference proteome</keyword>
<dbReference type="EMBL" id="CM042890">
    <property type="protein sequence ID" value="KAI4312718.1"/>
    <property type="molecule type" value="Genomic_DNA"/>
</dbReference>
<organism evidence="1 2">
    <name type="scientific">Melastoma candidum</name>
    <dbReference type="NCBI Taxonomy" id="119954"/>
    <lineage>
        <taxon>Eukaryota</taxon>
        <taxon>Viridiplantae</taxon>
        <taxon>Streptophyta</taxon>
        <taxon>Embryophyta</taxon>
        <taxon>Tracheophyta</taxon>
        <taxon>Spermatophyta</taxon>
        <taxon>Magnoliopsida</taxon>
        <taxon>eudicotyledons</taxon>
        <taxon>Gunneridae</taxon>
        <taxon>Pentapetalae</taxon>
        <taxon>rosids</taxon>
        <taxon>malvids</taxon>
        <taxon>Myrtales</taxon>
        <taxon>Melastomataceae</taxon>
        <taxon>Melastomatoideae</taxon>
        <taxon>Melastomateae</taxon>
        <taxon>Melastoma</taxon>
    </lineage>
</organism>
<sequence>MGAAASEVAISRLIGKSLQITSHKDVLPPKLQVRLGEAHRTLEKMLDSCSDHGSRAHLGAGEALICASEVECAMDMFPVKALMALRSRRGRLASLVRRVVHLVKLWVRDQAKQVKAQIYIENVRELS</sequence>
<evidence type="ECO:0000313" key="2">
    <source>
        <dbReference type="Proteomes" id="UP001057402"/>
    </source>
</evidence>
<protein>
    <submittedName>
        <fullName evidence="1">Uncharacterized protein</fullName>
    </submittedName>
</protein>
<name>A0ACB9LN97_9MYRT</name>
<comment type="caution">
    <text evidence="1">The sequence shown here is derived from an EMBL/GenBank/DDBJ whole genome shotgun (WGS) entry which is preliminary data.</text>
</comment>